<feature type="transmembrane region" description="Helical" evidence="8">
    <location>
        <begin position="6"/>
        <end position="25"/>
    </location>
</feature>
<dbReference type="PANTHER" id="PTHR35772:SF1">
    <property type="entry name" value="PHOTOSYSTEM II REACTION CENTER PROTEIN I"/>
    <property type="match status" value="1"/>
</dbReference>
<reference evidence="9" key="2">
    <citation type="journal article" date="2009" name="Mol. Biol. Evol.">
        <title>The chloroplast genomes of the green algae Pyramimonas, Monomastix, and Pycnococcus shed new light on the evolutionary history of prasinophytes and the origin of the secondary chloroplasts of euglenids.</title>
        <authorList>
            <person name="Turmel M."/>
            <person name="Gagnon M.C."/>
            <person name="O'Kelly C.J."/>
            <person name="Otis C."/>
            <person name="Lemieux C."/>
        </authorList>
    </citation>
    <scope>NUCLEOTIDE SEQUENCE</scope>
</reference>
<evidence type="ECO:0000256" key="1">
    <source>
        <dbReference type="ARBA" id="ARBA00004167"/>
    </source>
</evidence>
<dbReference type="NCBIfam" id="NF002735">
    <property type="entry name" value="PRK02655.1"/>
    <property type="match status" value="1"/>
</dbReference>
<evidence type="ECO:0000256" key="8">
    <source>
        <dbReference type="HAMAP-Rule" id="MF_01316"/>
    </source>
</evidence>
<comment type="subunit">
    <text evidence="8">PSII is composed of 1 copy each of membrane proteins PsbA, PsbB, PsbC, PsbD, PsbE, PsbF, PsbH, PsbI, PsbJ, PsbK, PsbL, PsbM, PsbT, PsbX, PsbY, PsbZ, Psb30/Ycf12, at least 3 peripheral proteins of the oxygen-evolving complex and a large number of cofactors. It forms dimeric complexes.</text>
</comment>
<keyword evidence="7 8" id="KW-0604">Photosystem II</keyword>
<reference evidence="9" key="1">
    <citation type="journal article" date="2006" name="BMC Biol.">
        <title>The complete chloroplast DNA sequence of the green alga Oltmannsiellopsis viridis reveals a distinctive quadripartite architecture in the chloroplast genome of early diverging ulvophytes.</title>
        <authorList>
            <person name="Pombert J.F."/>
            <person name="Lemieux C."/>
            <person name="Turmel M."/>
        </authorList>
    </citation>
    <scope>NUCLEOTIDE SEQUENCE</scope>
</reference>
<comment type="subcellular location">
    <subcellularLocation>
        <location evidence="1">Membrane</location>
        <topology evidence="1">Single-pass membrane protein</topology>
    </subcellularLocation>
    <subcellularLocation>
        <location evidence="8">Plastid</location>
        <location evidence="8">Chloroplast thylakoid membrane</location>
        <topology evidence="8">Single-pass membrane protein</topology>
    </subcellularLocation>
</comment>
<geneLocation type="chloroplast" evidence="9"/>
<proteinExistence type="inferred from homology"/>
<keyword evidence="9" id="KW-0150">Chloroplast</keyword>
<dbReference type="RefSeq" id="YP_002601018.1">
    <property type="nucleotide sequence ID" value="NC_012101.1"/>
</dbReference>
<keyword evidence="9" id="KW-0934">Plastid</keyword>
<dbReference type="GO" id="GO:0009535">
    <property type="term" value="C:chloroplast thylakoid membrane"/>
    <property type="evidence" value="ECO:0007669"/>
    <property type="project" value="UniProtKB-SubCell"/>
</dbReference>
<protein>
    <recommendedName>
        <fullName evidence="8">Photosystem II reaction center protein I</fullName>
        <shortName evidence="8">PSII-I</shortName>
    </recommendedName>
    <alternativeName>
        <fullName evidence="8">PSII 4.8 kDa protein</fullName>
    </alternativeName>
</protein>
<dbReference type="GeneID" id="7441150"/>
<evidence type="ECO:0000256" key="6">
    <source>
        <dbReference type="ARBA" id="ARBA00023136"/>
    </source>
</evidence>
<gene>
    <name evidence="8 9" type="primary">psbI</name>
</gene>
<evidence type="ECO:0000256" key="7">
    <source>
        <dbReference type="ARBA" id="ARBA00023276"/>
    </source>
</evidence>
<keyword evidence="5 8" id="KW-1133">Transmembrane helix</keyword>
<keyword evidence="3 8" id="KW-0602">Photosynthesis</keyword>
<comment type="similarity">
    <text evidence="8">Belongs to the PsbI family.</text>
</comment>
<dbReference type="GO" id="GO:0015979">
    <property type="term" value="P:photosynthesis"/>
    <property type="evidence" value="ECO:0007669"/>
    <property type="project" value="UniProtKB-UniRule"/>
</dbReference>
<dbReference type="EMBL" id="FJ493497">
    <property type="protein sequence ID" value="ACK36878.1"/>
    <property type="molecule type" value="Genomic_DNA"/>
</dbReference>
<evidence type="ECO:0000256" key="5">
    <source>
        <dbReference type="ARBA" id="ARBA00022989"/>
    </source>
</evidence>
<dbReference type="HAMAP" id="MF_01316">
    <property type="entry name" value="PSII_PsbI"/>
    <property type="match status" value="1"/>
</dbReference>
<dbReference type="SUPFAM" id="SSF161041">
    <property type="entry name" value="Photosystem II reaction center protein I, PsbI"/>
    <property type="match status" value="1"/>
</dbReference>
<evidence type="ECO:0000256" key="2">
    <source>
        <dbReference type="ARBA" id="ARBA00022469"/>
    </source>
</evidence>
<dbReference type="AlphaFoldDB" id="C0JWL3"/>
<evidence type="ECO:0000256" key="3">
    <source>
        <dbReference type="ARBA" id="ARBA00022531"/>
    </source>
</evidence>
<dbReference type="GO" id="GO:0009539">
    <property type="term" value="C:photosystem II reaction center"/>
    <property type="evidence" value="ECO:0007669"/>
    <property type="project" value="InterPro"/>
</dbReference>
<keyword evidence="6 8" id="KW-0472">Membrane</keyword>
<accession>C0JWL3</accession>
<keyword evidence="2 8" id="KW-0674">Reaction center</keyword>
<sequence>MLTLKIFVYTVVIFFVSLFVFGFLSNDPGRNPKSKDFE</sequence>
<keyword evidence="8" id="KW-0793">Thylakoid</keyword>
<dbReference type="InterPro" id="IPR003686">
    <property type="entry name" value="PSII_PsbI"/>
</dbReference>
<name>C0JWL3_MONSK</name>
<evidence type="ECO:0000256" key="4">
    <source>
        <dbReference type="ARBA" id="ARBA00022692"/>
    </source>
</evidence>
<organism evidence="9">
    <name type="scientific">Monomastix sp. (strain OKE-1)</name>
    <dbReference type="NCBI Taxonomy" id="141716"/>
    <lineage>
        <taxon>Eukaryota</taxon>
        <taxon>Viridiplantae</taxon>
        <taxon>Chlorophyta</taxon>
        <taxon>Mamiellophyceae</taxon>
        <taxon>Monomastigales</taxon>
        <taxon>Monomastigaceae</taxon>
        <taxon>Monomastix</taxon>
    </lineage>
</organism>
<dbReference type="PANTHER" id="PTHR35772">
    <property type="entry name" value="PHOTOSYSTEM II REACTION CENTER PROTEIN I"/>
    <property type="match status" value="1"/>
</dbReference>
<dbReference type="Pfam" id="PF02532">
    <property type="entry name" value="PsbI"/>
    <property type="match status" value="1"/>
</dbReference>
<evidence type="ECO:0000313" key="9">
    <source>
        <dbReference type="EMBL" id="ACK36878.1"/>
    </source>
</evidence>
<dbReference type="InterPro" id="IPR037271">
    <property type="entry name" value="PSII_PsbI_sf"/>
</dbReference>
<keyword evidence="4 8" id="KW-0812">Transmembrane</keyword>
<comment type="function">
    <text evidence="8">One of the components of the core complex of photosystem II (PSII), required for its stability and/or assembly. PSII is a light-driven water:plastoquinone oxidoreductase that uses light energy to abstract electrons from H(2)O, generating O(2) and a proton gradient subsequently used for ATP formation. It consists of a core antenna complex that captures photons, and an electron transfer chain that converts photonic excitation into a charge separation.</text>
</comment>